<dbReference type="InterPro" id="IPR010985">
    <property type="entry name" value="Ribbon_hlx_hlx"/>
</dbReference>
<evidence type="ECO:0000313" key="4">
    <source>
        <dbReference type="EMBL" id="PWD82739.1"/>
    </source>
</evidence>
<protein>
    <recommendedName>
        <fullName evidence="2">Antitoxin ParD</fullName>
    </recommendedName>
</protein>
<evidence type="ECO:0000313" key="5">
    <source>
        <dbReference type="Proteomes" id="UP000244948"/>
    </source>
</evidence>
<accession>A0A2U2AJ98</accession>
<keyword evidence="5" id="KW-1185">Reference proteome</keyword>
<reference evidence="4 5" key="1">
    <citation type="journal article" date="2018" name="Genome Announc.">
        <title>Ignatzschineria cameli sp. nov., isolated from necrotic foot tissue of dromedaries (Camelus dromedarius) and associated maggots (Wohlfahrtia species) in Dubai.</title>
        <authorList>
            <person name="Tsang C.C."/>
            <person name="Tang J.Y."/>
            <person name="Fong J.Y."/>
            <person name="Kinne J."/>
            <person name="Lee H.H."/>
            <person name="Joseph M."/>
            <person name="Jose S."/>
            <person name="Schuster R.K."/>
            <person name="Tang Y."/>
            <person name="Sivakumar S."/>
            <person name="Chen J.H."/>
            <person name="Teng J.L."/>
            <person name="Lau S.K."/>
            <person name="Wernery U."/>
            <person name="Woo P.C."/>
        </authorList>
    </citation>
    <scope>NUCLEOTIDE SEQUENCE [LARGE SCALE GENOMIC DNA]</scope>
    <source>
        <strain evidence="4 5">KCTC 22643</strain>
    </source>
</reference>
<dbReference type="PANTHER" id="PTHR36582:SF2">
    <property type="entry name" value="ANTITOXIN PARD"/>
    <property type="match status" value="1"/>
</dbReference>
<comment type="caution">
    <text evidence="4">The sequence shown here is derived from an EMBL/GenBank/DDBJ whole genome shotgun (WGS) entry which is preliminary data.</text>
</comment>
<comment type="similarity">
    <text evidence="1">Belongs to the ParD antitoxin family.</text>
</comment>
<dbReference type="AlphaFoldDB" id="A0A2U2AJ98"/>
<dbReference type="RefSeq" id="WP_109236674.1">
    <property type="nucleotide sequence ID" value="NZ_BMXZ01000004.1"/>
</dbReference>
<dbReference type="GO" id="GO:0006355">
    <property type="term" value="P:regulation of DNA-templated transcription"/>
    <property type="evidence" value="ECO:0007669"/>
    <property type="project" value="InterPro"/>
</dbReference>
<organism evidence="4 5">
    <name type="scientific">Ignatzschineria indica</name>
    <dbReference type="NCBI Taxonomy" id="472583"/>
    <lineage>
        <taxon>Bacteria</taxon>
        <taxon>Pseudomonadati</taxon>
        <taxon>Pseudomonadota</taxon>
        <taxon>Gammaproteobacteria</taxon>
        <taxon>Cardiobacteriales</taxon>
        <taxon>Ignatzschineriaceae</taxon>
        <taxon>Ignatzschineria</taxon>
    </lineage>
</organism>
<dbReference type="Gene3D" id="1.10.1220.10">
    <property type="entry name" value="Met repressor-like"/>
    <property type="match status" value="1"/>
</dbReference>
<dbReference type="InterPro" id="IPR013321">
    <property type="entry name" value="Arc_rbn_hlx_hlx"/>
</dbReference>
<dbReference type="Pfam" id="PF03693">
    <property type="entry name" value="ParD_antitoxin"/>
    <property type="match status" value="1"/>
</dbReference>
<gene>
    <name evidence="4" type="ORF">DC082_09015</name>
</gene>
<dbReference type="PANTHER" id="PTHR36582">
    <property type="entry name" value="ANTITOXIN PARD"/>
    <property type="match status" value="1"/>
</dbReference>
<dbReference type="InterPro" id="IPR022789">
    <property type="entry name" value="ParD"/>
</dbReference>
<dbReference type="NCBIfam" id="TIGR02606">
    <property type="entry name" value="antidote_CC2985"/>
    <property type="match status" value="1"/>
</dbReference>
<dbReference type="CDD" id="cd22231">
    <property type="entry name" value="RHH_NikR_HicB-like"/>
    <property type="match status" value="1"/>
</dbReference>
<evidence type="ECO:0000256" key="2">
    <source>
        <dbReference type="ARBA" id="ARBA00017940"/>
    </source>
</evidence>
<sequence length="77" mass="9067">MSTMNISLPESLKEFVEDKVQNGTYSTNSEYVKDLIRKELEREKLRNILLEGARSPCSEQALDQHYFQNLRNRVFSK</sequence>
<dbReference type="SUPFAM" id="SSF47598">
    <property type="entry name" value="Ribbon-helix-helix"/>
    <property type="match status" value="1"/>
</dbReference>
<evidence type="ECO:0000256" key="1">
    <source>
        <dbReference type="ARBA" id="ARBA00008580"/>
    </source>
</evidence>
<dbReference type="Proteomes" id="UP000244948">
    <property type="component" value="Unassembled WGS sequence"/>
</dbReference>
<name>A0A2U2AJ98_9GAMM</name>
<evidence type="ECO:0000256" key="3">
    <source>
        <dbReference type="ARBA" id="ARBA00037106"/>
    </source>
</evidence>
<comment type="function">
    <text evidence="3">Antitoxin component of a type II toxin-antitoxin (TA) system. Neutralizes the effect of toxin ParE.</text>
</comment>
<proteinExistence type="inferred from homology"/>
<dbReference type="EMBL" id="QEWR01000004">
    <property type="protein sequence ID" value="PWD82739.1"/>
    <property type="molecule type" value="Genomic_DNA"/>
</dbReference>